<dbReference type="InterPro" id="IPR015919">
    <property type="entry name" value="Cadherin-like_sf"/>
</dbReference>
<feature type="domain" description="Dystroglycan-type cadherin-like" evidence="2">
    <location>
        <begin position="1692"/>
        <end position="1792"/>
    </location>
</feature>
<dbReference type="InterPro" id="IPR040853">
    <property type="entry name" value="RapA2_cadherin-like"/>
</dbReference>
<feature type="compositionally biased region" description="Low complexity" evidence="1">
    <location>
        <begin position="55"/>
        <end position="68"/>
    </location>
</feature>
<evidence type="ECO:0000313" key="3">
    <source>
        <dbReference type="EMBL" id="WOZ79413.1"/>
    </source>
</evidence>
<feature type="compositionally biased region" description="Polar residues" evidence="1">
    <location>
        <begin position="76"/>
        <end position="93"/>
    </location>
</feature>
<protein>
    <submittedName>
        <fullName evidence="3">Ig domain-containing protein</fullName>
    </submittedName>
</protein>
<dbReference type="SMART" id="SM00736">
    <property type="entry name" value="CADG"/>
    <property type="match status" value="5"/>
</dbReference>
<keyword evidence="4" id="KW-1185">Reference proteome</keyword>
<feature type="domain" description="Dystroglycan-type cadherin-like" evidence="2">
    <location>
        <begin position="1793"/>
        <end position="1893"/>
    </location>
</feature>
<organism evidence="3 4">
    <name type="scientific">Kosakonia sacchari</name>
    <dbReference type="NCBI Taxonomy" id="1158459"/>
    <lineage>
        <taxon>Bacteria</taxon>
        <taxon>Pseudomonadati</taxon>
        <taxon>Pseudomonadota</taxon>
        <taxon>Gammaproteobacteria</taxon>
        <taxon>Enterobacterales</taxon>
        <taxon>Enterobacteriaceae</taxon>
        <taxon>Kosakonia</taxon>
    </lineage>
</organism>
<dbReference type="NCBIfam" id="NF012211">
    <property type="entry name" value="tand_rpt_95"/>
    <property type="match status" value="2"/>
</dbReference>
<dbReference type="InterPro" id="IPR025592">
    <property type="entry name" value="DUF4347"/>
</dbReference>
<dbReference type="PANTHER" id="PTHR21559">
    <property type="entry name" value="DYSTROGLYCAN-RELATED"/>
    <property type="match status" value="1"/>
</dbReference>
<dbReference type="Pfam" id="PF17803">
    <property type="entry name" value="Cadherin_4"/>
    <property type="match status" value="2"/>
</dbReference>
<gene>
    <name evidence="3" type="ORF">Q8Y70_10305</name>
</gene>
<feature type="domain" description="Dystroglycan-type cadherin-like" evidence="2">
    <location>
        <begin position="1591"/>
        <end position="1691"/>
    </location>
</feature>
<feature type="region of interest" description="Disordered" evidence="1">
    <location>
        <begin position="55"/>
        <end position="93"/>
    </location>
</feature>
<dbReference type="EMBL" id="CP137744">
    <property type="protein sequence ID" value="WOZ79413.1"/>
    <property type="molecule type" value="Genomic_DNA"/>
</dbReference>
<reference evidence="3 4" key="1">
    <citation type="submission" date="2023-10" db="EMBL/GenBank/DDBJ databases">
        <title>Genome sequencing of the isolated polysaccharide-producing bacterium Kosakonia sacchari KS2022.</title>
        <authorList>
            <person name="Yi X."/>
        </authorList>
    </citation>
    <scope>NUCLEOTIDE SEQUENCE [LARGE SCALE GENOMIC DNA]</scope>
    <source>
        <strain evidence="3 4">KS2022</strain>
    </source>
</reference>
<dbReference type="Pfam" id="PF05345">
    <property type="entry name" value="He_PIG"/>
    <property type="match status" value="5"/>
</dbReference>
<feature type="domain" description="Dystroglycan-type cadherin-like" evidence="2">
    <location>
        <begin position="1490"/>
        <end position="1590"/>
    </location>
</feature>
<accession>A0ABZ0MWP0</accession>
<evidence type="ECO:0000256" key="1">
    <source>
        <dbReference type="SAM" id="MobiDB-lite"/>
    </source>
</evidence>
<dbReference type="InterPro" id="IPR013783">
    <property type="entry name" value="Ig-like_fold"/>
</dbReference>
<evidence type="ECO:0000259" key="2">
    <source>
        <dbReference type="SMART" id="SM00736"/>
    </source>
</evidence>
<dbReference type="SUPFAM" id="SSF49313">
    <property type="entry name" value="Cadherin-like"/>
    <property type="match status" value="5"/>
</dbReference>
<proteinExistence type="predicted"/>
<feature type="domain" description="Dystroglycan-type cadherin-like" evidence="2">
    <location>
        <begin position="1389"/>
        <end position="1489"/>
    </location>
</feature>
<dbReference type="Gene3D" id="2.60.40.10">
    <property type="entry name" value="Immunoglobulins"/>
    <property type="match status" value="5"/>
</dbReference>
<dbReference type="RefSeq" id="WP_305735879.1">
    <property type="nucleotide sequence ID" value="NZ_CP137744.1"/>
</dbReference>
<sequence>MLWRDLFSNRRVARQQRNLSPRPVEMTQPIPLGYALEPRMMFDGAIAATVDQTAATPEATPTATPDSAPHADDSHAQNSDNQTQAASQDANTDNTKVAVAGDDTQPHKEVVFVDTSVANYQTLLNQMPGGVDVVLLDSGKDGLSQMAEWAQTHSGYEAIHIISHGAEGRLYLGDLTLDSTTLASRQSDLSTLGAALTDNGDILLYGCSVASGEGSNFISRFASATGADVAASSDLTGSVAKGGNWSLEKSVGSDGIQADALAFNDYNELLTIVAFDNNDLNSGSGVFNKTVSSVGFTFTGPDGYSFSNNYGTNYNVFPDSAGNPTGDATKLTIAVASGYTFDLTSFSYYTSLNDTITVTFTYANNTTVTGTLIATANANITLSNFTLFRDASNNPLASSANDVIKVVISSANGTGGFDFGTNNFDISDVKAIVLSNATSTVTAGPSGEATAFSTTATSAASATSLMDFTIADPGTSDGLATNVSAFYATVSGTATSAELAKMTFLLNGPDATNAVGTYDSSTGRITFSGLNLSVADGGSETYTIKAYYNDNTSSNDLTDHHTVVLSVNASNFTSVSGGSTFASSQASVTNGSGASIDIAATKLIYSQSPSTSVVSGVNFTTQPVVIAVDDRGNIDTDFSGSVMLSENGSGSLTGTTSVTASNGIATFSGVKYTSASDADANFVLTAAAGSLVSATSASINPDVVATKLVFTTQPVPTAIQNGQSTSFTTVPVVQAVDANGMVDQDYTTNIVLSVTDPNDGTVDGTVNSFTVTSGDQDASSTTVTLTPSGGIATYSGLMIMYTNSGSSNTLALRATSGSLTAINSSSITSTTNSAPVFSNLNGGATYTENGSAVVIDSDVTVADTELDALNSGLGNYNGASITVARNGGASSNDIFGNSGLLGTLTQGQNFTYNGTTIGSVTTNSGGTLKLTFNSNATSAMVDAVLQSLTYANSSDDPPSSVTLGWTFNDGSINSSGSNQAVLSITPVNDAPVISNTAVSKTFNEDSTQTFTAADFGFSDVDSGDTLQSITIVSAPGAGELFIDANGDGVRGVGDTLLGNGAVVSAANLGKLTFRPAANASGAGYAAFTWTVSDGTASSANVGTMTLNVAAVNDAPVISNTAVSKTFTEDSAQTFTAADFGFSDVDSGDTLQSITIVSAPGAGELFIDANGDGVRGVGDTLLGNGAVVSAANLGKLTFRPAANASGAGYAAFTWTVSDGTASSANVGTMTLNVTAVNDAPTLSSGVTVTLTTTNEDSTSSATTVSSLLSNAGYGDVDSGAASGIAITLTSGNGHWQYSTDNGANWFNIGTVSGSSSLLLASTAQVRYVPDGANGETATIAFKAWDQTSGSATAGASTGFADTSTSGGSSAFSNTSAQAAMTITSVNDAPTVGSAIGSQSATKDTAFSFAVPNGAFVDVDTGDSLTLTATLADGSPLPAWLSFNPSTRTFSGTPARSDVGNLSIRVTATDSSSATVSTTFGLTVNNSNLPPVVATPVADQAVAQGGSFSFTVPAGTFTDPDAGEILTLRATLADGSALPAWLSFDPATRTFSGTPANGDVGNLAIRVTATDSASASVSTTFALNVTNVNDAPFLSGSLNAQTATQNSSFSFTVPANLFTDPDVGDTLTLRATLADGSALPAWLSFNPATRTFSGTPANGDVGDLSIRVTATDSASASVSTTFALNVTNVNDAPVLSGTLNAQTATQNSGFSFTVPADIFTDPDVGDTLTLRATLADGSALPAWLSFDPATRTFSGTPANGDVGNLAIRVTATDSASASVSTTFALNVTNVNDAPVLSGTLNAQTATQNSGFSFTVPANLFTDPDVGDTLTLRATLADGSALPAWLSFNPATRTFSGTPGTGDAGSLSIRITATDSSNVSVSTAFTLSIASSSTSGGDPEFRMNPGGTQPPATPQAPMITIVTNAPVTLGALFSPPSLGALTTAGTADAATVTSTIFQSSQRTTPDNNTPVSQVAGTFAQGTASSSASLFESSLGSFPSFNSGGALGGTSSLAGMFTGSSLPSLSPMAVFSGGSWRNINASDDTGTPIAALMHFAPDLEWQLHRIGDDAQQRLVAIEQALKDVGQITEDRQRT</sequence>
<dbReference type="Pfam" id="PF14252">
    <property type="entry name" value="DUF4347"/>
    <property type="match status" value="1"/>
</dbReference>
<dbReference type="CDD" id="cd11303">
    <property type="entry name" value="Dystroglycan_repeat"/>
    <property type="match status" value="1"/>
</dbReference>
<evidence type="ECO:0000313" key="4">
    <source>
        <dbReference type="Proteomes" id="UP001302368"/>
    </source>
</evidence>
<dbReference type="InterPro" id="IPR006644">
    <property type="entry name" value="Cadg"/>
</dbReference>
<dbReference type="Proteomes" id="UP001302368">
    <property type="component" value="Chromosome"/>
</dbReference>
<dbReference type="PANTHER" id="PTHR21559:SF21">
    <property type="entry name" value="DYSTROGLYCAN 1"/>
    <property type="match status" value="1"/>
</dbReference>
<name>A0ABZ0MWP0_9ENTR</name>